<dbReference type="NCBIfam" id="TIGR02530">
    <property type="entry name" value="flg_new"/>
    <property type="match status" value="1"/>
</dbReference>
<dbReference type="Pfam" id="PF12611">
    <property type="entry name" value="Flagellar_put"/>
    <property type="match status" value="1"/>
</dbReference>
<evidence type="ECO:0000313" key="1">
    <source>
        <dbReference type="EMBL" id="MBB5323669.1"/>
    </source>
</evidence>
<dbReference type="Proteomes" id="UP000520011">
    <property type="component" value="Unassembled WGS sequence"/>
</dbReference>
<comment type="caution">
    <text evidence="1">The sequence shown here is derived from an EMBL/GenBank/DDBJ whole genome shotgun (WGS) entry which is preliminary data.</text>
</comment>
<name>A0A7W8MTZ6_9BACL</name>
<sequence length="122" mass="13935">MNYRVQFLPRAPLLPNTQQTQKTTSQSSFREALSEAQQTLKISKHAQQRLEERNISIDEQQWTLIQQKVLEAKQKGIRDSLVLTNQAALIVNAMNQTVITAMNREEAQTQLFTNINGAIILE</sequence>
<organism evidence="1 2">
    <name type="scientific">Anoxybacteroides tepidamans</name>
    <dbReference type="NCBI Taxonomy" id="265948"/>
    <lineage>
        <taxon>Bacteria</taxon>
        <taxon>Bacillati</taxon>
        <taxon>Bacillota</taxon>
        <taxon>Bacilli</taxon>
        <taxon>Bacillales</taxon>
        <taxon>Anoxybacillaceae</taxon>
        <taxon>Anoxybacteroides</taxon>
    </lineage>
</organism>
<dbReference type="AlphaFoldDB" id="A0A7W8MTZ6"/>
<dbReference type="RefSeq" id="WP_183251649.1">
    <property type="nucleotide sequence ID" value="NZ_JACHEP010000002.1"/>
</dbReference>
<gene>
    <name evidence="1" type="ORF">HNQ34_000761</name>
</gene>
<keyword evidence="1" id="KW-0966">Cell projection</keyword>
<keyword evidence="1" id="KW-0969">Cilium</keyword>
<dbReference type="InterPro" id="IPR013367">
    <property type="entry name" value="Flagellar_put"/>
</dbReference>
<protein>
    <submittedName>
        <fullName evidence="1">Flagellar operon protein</fullName>
    </submittedName>
</protein>
<proteinExistence type="predicted"/>
<keyword evidence="1" id="KW-0282">Flagellum</keyword>
<keyword evidence="2" id="KW-1185">Reference proteome</keyword>
<accession>A0A7W8MTZ6</accession>
<reference evidence="1 2" key="1">
    <citation type="submission" date="2020-08" db="EMBL/GenBank/DDBJ databases">
        <title>Genomic Encyclopedia of Type Strains, Phase IV (KMG-IV): sequencing the most valuable type-strain genomes for metagenomic binning, comparative biology and taxonomic classification.</title>
        <authorList>
            <person name="Goeker M."/>
        </authorList>
    </citation>
    <scope>NUCLEOTIDE SEQUENCE [LARGE SCALE GENOMIC DNA]</scope>
    <source>
        <strain evidence="1 2">DSM 16325</strain>
    </source>
</reference>
<evidence type="ECO:0000313" key="2">
    <source>
        <dbReference type="Proteomes" id="UP000520011"/>
    </source>
</evidence>
<dbReference type="EMBL" id="JACHEP010000002">
    <property type="protein sequence ID" value="MBB5323669.1"/>
    <property type="molecule type" value="Genomic_DNA"/>
</dbReference>